<evidence type="ECO:0000256" key="7">
    <source>
        <dbReference type="PROSITE-ProRule" id="PRU01091"/>
    </source>
</evidence>
<keyword evidence="11" id="KW-1185">Reference proteome</keyword>
<dbReference type="InterPro" id="IPR039420">
    <property type="entry name" value="WalR-like"/>
</dbReference>
<dbReference type="SMART" id="SM00862">
    <property type="entry name" value="Trans_reg_C"/>
    <property type="match status" value="1"/>
</dbReference>
<keyword evidence="1 6" id="KW-0597">Phosphoprotein</keyword>
<feature type="domain" description="OmpR/PhoB-type" evidence="9">
    <location>
        <begin position="125"/>
        <end position="223"/>
    </location>
</feature>
<keyword evidence="2" id="KW-0902">Two-component regulatory system</keyword>
<dbReference type="InterPro" id="IPR001789">
    <property type="entry name" value="Sig_transdc_resp-reg_receiver"/>
</dbReference>
<gene>
    <name evidence="10" type="ORF">SAMN02745206_03483</name>
</gene>
<dbReference type="STRING" id="1121391.SAMN02745206_03483"/>
<evidence type="ECO:0000256" key="3">
    <source>
        <dbReference type="ARBA" id="ARBA00023015"/>
    </source>
</evidence>
<feature type="domain" description="Response regulatory" evidence="8">
    <location>
        <begin position="2"/>
        <end position="116"/>
    </location>
</feature>
<dbReference type="InterPro" id="IPR001867">
    <property type="entry name" value="OmpR/PhoB-type_DNA-bd"/>
</dbReference>
<dbReference type="Gene3D" id="3.40.50.2300">
    <property type="match status" value="1"/>
</dbReference>
<evidence type="ECO:0000256" key="1">
    <source>
        <dbReference type="ARBA" id="ARBA00022553"/>
    </source>
</evidence>
<evidence type="ECO:0000313" key="10">
    <source>
        <dbReference type="EMBL" id="SHG21785.1"/>
    </source>
</evidence>
<evidence type="ECO:0000256" key="6">
    <source>
        <dbReference type="PROSITE-ProRule" id="PRU00169"/>
    </source>
</evidence>
<dbReference type="InterPro" id="IPR036388">
    <property type="entry name" value="WH-like_DNA-bd_sf"/>
</dbReference>
<feature type="DNA-binding region" description="OmpR/PhoB-type" evidence="7">
    <location>
        <begin position="125"/>
        <end position="223"/>
    </location>
</feature>
<dbReference type="SUPFAM" id="SSF46894">
    <property type="entry name" value="C-terminal effector domain of the bipartite response regulators"/>
    <property type="match status" value="1"/>
</dbReference>
<dbReference type="GO" id="GO:0005829">
    <property type="term" value="C:cytosol"/>
    <property type="evidence" value="ECO:0007669"/>
    <property type="project" value="TreeGrafter"/>
</dbReference>
<dbReference type="Gene3D" id="1.10.10.10">
    <property type="entry name" value="Winged helix-like DNA-binding domain superfamily/Winged helix DNA-binding domain"/>
    <property type="match status" value="1"/>
</dbReference>
<dbReference type="GO" id="GO:0000156">
    <property type="term" value="F:phosphorelay response regulator activity"/>
    <property type="evidence" value="ECO:0007669"/>
    <property type="project" value="TreeGrafter"/>
</dbReference>
<evidence type="ECO:0000259" key="9">
    <source>
        <dbReference type="PROSITE" id="PS51755"/>
    </source>
</evidence>
<dbReference type="FunFam" id="3.40.50.2300:FF:000002">
    <property type="entry name" value="DNA-binding response regulator PhoP"/>
    <property type="match status" value="1"/>
</dbReference>
<evidence type="ECO:0000313" key="11">
    <source>
        <dbReference type="Proteomes" id="UP000184076"/>
    </source>
</evidence>
<dbReference type="PANTHER" id="PTHR48111:SF22">
    <property type="entry name" value="REGULATOR OF RPOS"/>
    <property type="match status" value="1"/>
</dbReference>
<keyword evidence="5" id="KW-0804">Transcription</keyword>
<keyword evidence="4 7" id="KW-0238">DNA-binding</keyword>
<dbReference type="GO" id="GO:0032993">
    <property type="term" value="C:protein-DNA complex"/>
    <property type="evidence" value="ECO:0007669"/>
    <property type="project" value="TreeGrafter"/>
</dbReference>
<dbReference type="SMART" id="SM00448">
    <property type="entry name" value="REC"/>
    <property type="match status" value="1"/>
</dbReference>
<accession>A0A1M5I0M4</accession>
<dbReference type="FunFam" id="1.10.10.10:FF:000005">
    <property type="entry name" value="Two-component system response regulator"/>
    <property type="match status" value="1"/>
</dbReference>
<dbReference type="Pfam" id="PF00486">
    <property type="entry name" value="Trans_reg_C"/>
    <property type="match status" value="1"/>
</dbReference>
<dbReference type="Pfam" id="PF00072">
    <property type="entry name" value="Response_reg"/>
    <property type="match status" value="1"/>
</dbReference>
<organism evidence="10 11">
    <name type="scientific">Desulfacinum infernum DSM 9756</name>
    <dbReference type="NCBI Taxonomy" id="1121391"/>
    <lineage>
        <taxon>Bacteria</taxon>
        <taxon>Pseudomonadati</taxon>
        <taxon>Thermodesulfobacteriota</taxon>
        <taxon>Syntrophobacteria</taxon>
        <taxon>Syntrophobacterales</taxon>
        <taxon>Syntrophobacteraceae</taxon>
        <taxon>Desulfacinum</taxon>
    </lineage>
</organism>
<protein>
    <submittedName>
        <fullName evidence="10">Response regulator receiver domain-containing protein</fullName>
    </submittedName>
</protein>
<sequence>MRILMIEDDEVLSSFVARGLRSSGFVVEIARDGDAGLAMALESEVDILIVDIMLPRLDGFSIIREVRRAKPSLPILVLSARRSVDDRVQGLEIGGDDYLTKPFAFSELLARIRALGRRVGLVSESTVLQVGPVTVDVVRHTASVHGRQVDLQPKEFALLVYMARNAGRVLTRTQILNQVWGYQFDPGSNVVDVHVCRLRDKLGDKGDPRLIRTIRGVGYVFEA</sequence>
<evidence type="ECO:0000256" key="2">
    <source>
        <dbReference type="ARBA" id="ARBA00023012"/>
    </source>
</evidence>
<dbReference type="EMBL" id="FQVB01000050">
    <property type="protein sequence ID" value="SHG21785.1"/>
    <property type="molecule type" value="Genomic_DNA"/>
</dbReference>
<dbReference type="InterPro" id="IPR011006">
    <property type="entry name" value="CheY-like_superfamily"/>
</dbReference>
<dbReference type="GO" id="GO:0006355">
    <property type="term" value="P:regulation of DNA-templated transcription"/>
    <property type="evidence" value="ECO:0007669"/>
    <property type="project" value="InterPro"/>
</dbReference>
<feature type="modified residue" description="4-aspartylphosphate" evidence="6">
    <location>
        <position position="51"/>
    </location>
</feature>
<proteinExistence type="predicted"/>
<dbReference type="Proteomes" id="UP000184076">
    <property type="component" value="Unassembled WGS sequence"/>
</dbReference>
<dbReference type="InterPro" id="IPR016032">
    <property type="entry name" value="Sig_transdc_resp-reg_C-effctor"/>
</dbReference>
<evidence type="ECO:0000256" key="5">
    <source>
        <dbReference type="ARBA" id="ARBA00023163"/>
    </source>
</evidence>
<reference evidence="11" key="1">
    <citation type="submission" date="2016-11" db="EMBL/GenBank/DDBJ databases">
        <authorList>
            <person name="Varghese N."/>
            <person name="Submissions S."/>
        </authorList>
    </citation>
    <scope>NUCLEOTIDE SEQUENCE [LARGE SCALE GENOMIC DNA]</scope>
    <source>
        <strain evidence="11">DSM 9756</strain>
    </source>
</reference>
<dbReference type="PROSITE" id="PS50110">
    <property type="entry name" value="RESPONSE_REGULATORY"/>
    <property type="match status" value="1"/>
</dbReference>
<evidence type="ECO:0000259" key="8">
    <source>
        <dbReference type="PROSITE" id="PS50110"/>
    </source>
</evidence>
<dbReference type="PANTHER" id="PTHR48111">
    <property type="entry name" value="REGULATOR OF RPOS"/>
    <property type="match status" value="1"/>
</dbReference>
<dbReference type="OrthoDB" id="9793321at2"/>
<dbReference type="Gene3D" id="6.10.250.690">
    <property type="match status" value="1"/>
</dbReference>
<dbReference type="RefSeq" id="WP_084076618.1">
    <property type="nucleotide sequence ID" value="NZ_FQVB01000050.1"/>
</dbReference>
<dbReference type="CDD" id="cd00383">
    <property type="entry name" value="trans_reg_C"/>
    <property type="match status" value="1"/>
</dbReference>
<dbReference type="GO" id="GO:0000976">
    <property type="term" value="F:transcription cis-regulatory region binding"/>
    <property type="evidence" value="ECO:0007669"/>
    <property type="project" value="TreeGrafter"/>
</dbReference>
<dbReference type="PROSITE" id="PS51755">
    <property type="entry name" value="OMPR_PHOB"/>
    <property type="match status" value="1"/>
</dbReference>
<dbReference type="AlphaFoldDB" id="A0A1M5I0M4"/>
<keyword evidence="3" id="KW-0805">Transcription regulation</keyword>
<evidence type="ECO:0000256" key="4">
    <source>
        <dbReference type="ARBA" id="ARBA00023125"/>
    </source>
</evidence>
<dbReference type="SUPFAM" id="SSF52172">
    <property type="entry name" value="CheY-like"/>
    <property type="match status" value="1"/>
</dbReference>
<name>A0A1M5I0M4_9BACT</name>